<dbReference type="Proteomes" id="UP001172155">
    <property type="component" value="Unassembled WGS sequence"/>
</dbReference>
<comment type="subcellular location">
    <subcellularLocation>
        <location evidence="1">Nucleus</location>
    </subcellularLocation>
</comment>
<keyword evidence="7" id="KW-0378">Hydrolase</keyword>
<keyword evidence="8" id="KW-1185">Reference proteome</keyword>
<dbReference type="GO" id="GO:0003689">
    <property type="term" value="F:DNA clamp loader activity"/>
    <property type="evidence" value="ECO:0007669"/>
    <property type="project" value="TreeGrafter"/>
</dbReference>
<dbReference type="GO" id="GO:0031390">
    <property type="term" value="C:Ctf18 RFC-like complex"/>
    <property type="evidence" value="ECO:0007669"/>
    <property type="project" value="TreeGrafter"/>
</dbReference>
<comment type="caution">
    <text evidence="7">The sequence shown here is derived from an EMBL/GenBank/DDBJ whole genome shotgun (WGS) entry which is preliminary data.</text>
</comment>
<protein>
    <recommendedName>
        <fullName evidence="5">Replication factor C subunit 5</fullName>
    </recommendedName>
</protein>
<dbReference type="InterPro" id="IPR003593">
    <property type="entry name" value="AAA+_ATPase"/>
</dbReference>
<feature type="domain" description="AAA+ ATPase" evidence="6">
    <location>
        <begin position="34"/>
        <end position="188"/>
    </location>
</feature>
<dbReference type="PANTHER" id="PTHR11669">
    <property type="entry name" value="REPLICATION FACTOR C / DNA POLYMERASE III GAMMA-TAU SUBUNIT"/>
    <property type="match status" value="1"/>
</dbReference>
<dbReference type="Gene3D" id="1.10.8.60">
    <property type="match status" value="1"/>
</dbReference>
<evidence type="ECO:0000256" key="3">
    <source>
        <dbReference type="ARBA" id="ARBA00022705"/>
    </source>
</evidence>
<dbReference type="AlphaFoldDB" id="A0AA40JYH5"/>
<dbReference type="GO" id="GO:0003677">
    <property type="term" value="F:DNA binding"/>
    <property type="evidence" value="ECO:0007669"/>
    <property type="project" value="InterPro"/>
</dbReference>
<evidence type="ECO:0000256" key="2">
    <source>
        <dbReference type="ARBA" id="ARBA00005378"/>
    </source>
</evidence>
<organism evidence="7 8">
    <name type="scientific">Schizothecium vesticola</name>
    <dbReference type="NCBI Taxonomy" id="314040"/>
    <lineage>
        <taxon>Eukaryota</taxon>
        <taxon>Fungi</taxon>
        <taxon>Dikarya</taxon>
        <taxon>Ascomycota</taxon>
        <taxon>Pezizomycotina</taxon>
        <taxon>Sordariomycetes</taxon>
        <taxon>Sordariomycetidae</taxon>
        <taxon>Sordariales</taxon>
        <taxon>Schizotheciaceae</taxon>
        <taxon>Schizothecium</taxon>
    </lineage>
</organism>
<evidence type="ECO:0000256" key="5">
    <source>
        <dbReference type="ARBA" id="ARBA00070185"/>
    </source>
</evidence>
<evidence type="ECO:0000313" key="8">
    <source>
        <dbReference type="Proteomes" id="UP001172155"/>
    </source>
</evidence>
<evidence type="ECO:0000313" key="7">
    <source>
        <dbReference type="EMBL" id="KAK0740174.1"/>
    </source>
</evidence>
<dbReference type="Gene3D" id="3.40.50.300">
    <property type="entry name" value="P-loop containing nucleotide triphosphate hydrolases"/>
    <property type="match status" value="1"/>
</dbReference>
<dbReference type="Gene3D" id="1.20.272.10">
    <property type="match status" value="1"/>
</dbReference>
<name>A0AA40JYH5_9PEZI</name>
<sequence length="353" mass="39694">MALIVDKHRPRSLDDLTFHDELSKRLRSLAQSGDFPHILVYGPSGAGKKTRVVATLKELFGPGVEKIKIDSRVFQTSSNRKLEFNIVASLYHLEITPSDVGNYDRVVIQDLLKEVAQTQQVDAAAKQKFKVVVINEAEHLTRDAQAALRRTMEKYSPNLRLILLANSTANIIAPIQSRTLLIRVGAPTQQEICTVLANSAKKEGWPVLDGLNKRIAEASDRNLRRAQMMLETIHATNEKVTDGTAIPIPDWEVLVNQIAQEMVQDRSVACILKIRAKFYDLLSHCIPASDVLRSLAFALIPHVDDIMKSTVIKWAAEFDHRIKLGSKAIFHLEGFVARFMKVYEEYLEGMAEF</sequence>
<dbReference type="EMBL" id="JAUKUD010000006">
    <property type="protein sequence ID" value="KAK0740174.1"/>
    <property type="molecule type" value="Genomic_DNA"/>
</dbReference>
<dbReference type="SMART" id="SM00382">
    <property type="entry name" value="AAA"/>
    <property type="match status" value="1"/>
</dbReference>
<dbReference type="GO" id="GO:0005663">
    <property type="term" value="C:DNA replication factor C complex"/>
    <property type="evidence" value="ECO:0007669"/>
    <property type="project" value="TreeGrafter"/>
</dbReference>
<dbReference type="CDD" id="cd00009">
    <property type="entry name" value="AAA"/>
    <property type="match status" value="1"/>
</dbReference>
<dbReference type="GO" id="GO:0031389">
    <property type="term" value="C:Rad17 RFC-like complex"/>
    <property type="evidence" value="ECO:0007669"/>
    <property type="project" value="TreeGrafter"/>
</dbReference>
<dbReference type="GO" id="GO:0006281">
    <property type="term" value="P:DNA repair"/>
    <property type="evidence" value="ECO:0007669"/>
    <property type="project" value="UniProtKB-ARBA"/>
</dbReference>
<dbReference type="GO" id="GO:0016787">
    <property type="term" value="F:hydrolase activity"/>
    <property type="evidence" value="ECO:0007669"/>
    <property type="project" value="UniProtKB-KW"/>
</dbReference>
<dbReference type="FunFam" id="1.10.8.60:FF:000030">
    <property type="entry name" value="replication factor C subunit 3"/>
    <property type="match status" value="1"/>
</dbReference>
<dbReference type="PANTHER" id="PTHR11669:SF1">
    <property type="entry name" value="REPLICATION FACTOR C SUBUNIT 3"/>
    <property type="match status" value="1"/>
</dbReference>
<keyword evidence="4" id="KW-0539">Nucleus</keyword>
<proteinExistence type="inferred from homology"/>
<comment type="similarity">
    <text evidence="2">Belongs to the activator 1 small subunits family.</text>
</comment>
<dbReference type="SUPFAM" id="SSF52540">
    <property type="entry name" value="P-loop containing nucleoside triphosphate hydrolases"/>
    <property type="match status" value="1"/>
</dbReference>
<evidence type="ECO:0000259" key="6">
    <source>
        <dbReference type="SMART" id="SM00382"/>
    </source>
</evidence>
<dbReference type="Pfam" id="PF13177">
    <property type="entry name" value="DNA_pol3_delta2"/>
    <property type="match status" value="1"/>
</dbReference>
<evidence type="ECO:0000256" key="1">
    <source>
        <dbReference type="ARBA" id="ARBA00004123"/>
    </source>
</evidence>
<dbReference type="FunFam" id="3.40.50.300:FF:000136">
    <property type="entry name" value="Replication factor C subunit 5"/>
    <property type="match status" value="1"/>
</dbReference>
<dbReference type="GO" id="GO:0031391">
    <property type="term" value="C:Elg1 RFC-like complex"/>
    <property type="evidence" value="ECO:0007669"/>
    <property type="project" value="TreeGrafter"/>
</dbReference>
<dbReference type="SUPFAM" id="SSF48019">
    <property type="entry name" value="post-AAA+ oligomerization domain-like"/>
    <property type="match status" value="1"/>
</dbReference>
<dbReference type="FunFam" id="1.20.272.10:FF:000002">
    <property type="entry name" value="Replication factor C subunit 3"/>
    <property type="match status" value="1"/>
</dbReference>
<dbReference type="Pfam" id="PF22534">
    <property type="entry name" value="RFC_C"/>
    <property type="match status" value="1"/>
</dbReference>
<dbReference type="GO" id="GO:0006271">
    <property type="term" value="P:DNA strand elongation involved in DNA replication"/>
    <property type="evidence" value="ECO:0007669"/>
    <property type="project" value="UniProtKB-ARBA"/>
</dbReference>
<dbReference type="InterPro" id="IPR008921">
    <property type="entry name" value="DNA_pol3_clamp-load_cplx_C"/>
</dbReference>
<keyword evidence="3" id="KW-0235">DNA replication</keyword>
<evidence type="ECO:0000256" key="4">
    <source>
        <dbReference type="ARBA" id="ARBA00023242"/>
    </source>
</evidence>
<dbReference type="Pfam" id="PF21960">
    <property type="entry name" value="RCF1-5-like_lid"/>
    <property type="match status" value="1"/>
</dbReference>
<accession>A0AA40JYH5</accession>
<dbReference type="InterPro" id="IPR050238">
    <property type="entry name" value="DNA_Rep/Repair_Clamp_Loader"/>
</dbReference>
<reference evidence="7" key="1">
    <citation type="submission" date="2023-06" db="EMBL/GenBank/DDBJ databases">
        <title>Genome-scale phylogeny and comparative genomics of the fungal order Sordariales.</title>
        <authorList>
            <consortium name="Lawrence Berkeley National Laboratory"/>
            <person name="Hensen N."/>
            <person name="Bonometti L."/>
            <person name="Westerberg I."/>
            <person name="Brannstrom I.O."/>
            <person name="Guillou S."/>
            <person name="Cros-Aarteil S."/>
            <person name="Calhoun S."/>
            <person name="Haridas S."/>
            <person name="Kuo A."/>
            <person name="Mondo S."/>
            <person name="Pangilinan J."/>
            <person name="Riley R."/>
            <person name="LaButti K."/>
            <person name="Andreopoulos B."/>
            <person name="Lipzen A."/>
            <person name="Chen C."/>
            <person name="Yanf M."/>
            <person name="Daum C."/>
            <person name="Ng V."/>
            <person name="Clum A."/>
            <person name="Steindorff A."/>
            <person name="Ohm R."/>
            <person name="Martin F."/>
            <person name="Silar P."/>
            <person name="Natvig D."/>
            <person name="Lalanne C."/>
            <person name="Gautier V."/>
            <person name="Ament-velasquez S.L."/>
            <person name="Kruys A."/>
            <person name="Hutchinson M.I."/>
            <person name="Powell A.J."/>
            <person name="Barry K."/>
            <person name="Miller A.N."/>
            <person name="Grigoriev I.V."/>
            <person name="Debuchy R."/>
            <person name="Gladieux P."/>
            <person name="Thoren M.H."/>
            <person name="Johannesson H."/>
        </authorList>
    </citation>
    <scope>NUCLEOTIDE SEQUENCE</scope>
    <source>
        <strain evidence="7">SMH3187-1</strain>
    </source>
</reference>
<dbReference type="InterPro" id="IPR027417">
    <property type="entry name" value="P-loop_NTPase"/>
</dbReference>
<gene>
    <name evidence="7" type="ORF">B0T18DRAFT_352274</name>
</gene>